<name>A0AAQ3N150_VIGMU</name>
<organism evidence="1 2">
    <name type="scientific">Vigna mungo</name>
    <name type="common">Black gram</name>
    <name type="synonym">Phaseolus mungo</name>
    <dbReference type="NCBI Taxonomy" id="3915"/>
    <lineage>
        <taxon>Eukaryota</taxon>
        <taxon>Viridiplantae</taxon>
        <taxon>Streptophyta</taxon>
        <taxon>Embryophyta</taxon>
        <taxon>Tracheophyta</taxon>
        <taxon>Spermatophyta</taxon>
        <taxon>Magnoliopsida</taxon>
        <taxon>eudicotyledons</taxon>
        <taxon>Gunneridae</taxon>
        <taxon>Pentapetalae</taxon>
        <taxon>rosids</taxon>
        <taxon>fabids</taxon>
        <taxon>Fabales</taxon>
        <taxon>Fabaceae</taxon>
        <taxon>Papilionoideae</taxon>
        <taxon>50 kb inversion clade</taxon>
        <taxon>NPAAA clade</taxon>
        <taxon>indigoferoid/millettioid clade</taxon>
        <taxon>Phaseoleae</taxon>
        <taxon>Vigna</taxon>
    </lineage>
</organism>
<proteinExistence type="predicted"/>
<dbReference type="EMBL" id="CP144693">
    <property type="protein sequence ID" value="WVZ00426.1"/>
    <property type="molecule type" value="Genomic_DNA"/>
</dbReference>
<dbReference type="AlphaFoldDB" id="A0AAQ3N150"/>
<protein>
    <submittedName>
        <fullName evidence="1">Uncharacterized protein</fullName>
    </submittedName>
</protein>
<dbReference type="Proteomes" id="UP001374535">
    <property type="component" value="Chromosome 8"/>
</dbReference>
<accession>A0AAQ3N150</accession>
<evidence type="ECO:0000313" key="2">
    <source>
        <dbReference type="Proteomes" id="UP001374535"/>
    </source>
</evidence>
<gene>
    <name evidence="1" type="ORF">V8G54_026495</name>
</gene>
<sequence>MTSSMRTETCLTCFTQVLIPSLVFASSAAFLSASLRKAWMLSSSSLMSKNSVLIPLRRFFSSFRIWKTSPNAKEIEASAISVVLSHLTIMLLSSIQHKHFRNMVPLAFFLCWVYCL</sequence>
<evidence type="ECO:0000313" key="1">
    <source>
        <dbReference type="EMBL" id="WVZ00426.1"/>
    </source>
</evidence>
<reference evidence="1 2" key="1">
    <citation type="journal article" date="2023" name="Life. Sci Alliance">
        <title>Evolutionary insights into 3D genome organization and epigenetic landscape of Vigna mungo.</title>
        <authorList>
            <person name="Junaid A."/>
            <person name="Singh B."/>
            <person name="Bhatia S."/>
        </authorList>
    </citation>
    <scope>NUCLEOTIDE SEQUENCE [LARGE SCALE GENOMIC DNA]</scope>
    <source>
        <strain evidence="1">Urdbean</strain>
    </source>
</reference>
<keyword evidence="2" id="KW-1185">Reference proteome</keyword>